<dbReference type="SUPFAM" id="SSF48452">
    <property type="entry name" value="TPR-like"/>
    <property type="match status" value="3"/>
</dbReference>
<dbReference type="Pfam" id="PF13424">
    <property type="entry name" value="TPR_12"/>
    <property type="match status" value="1"/>
</dbReference>
<dbReference type="Gene3D" id="1.10.10.10">
    <property type="entry name" value="Winged helix-like DNA-binding domain superfamily/Winged helix DNA-binding domain"/>
    <property type="match status" value="1"/>
</dbReference>
<dbReference type="InterPro" id="IPR011990">
    <property type="entry name" value="TPR-like_helical_dom_sf"/>
</dbReference>
<dbReference type="GO" id="GO:0003677">
    <property type="term" value="F:DNA binding"/>
    <property type="evidence" value="ECO:0007669"/>
    <property type="project" value="UniProtKB-UniRule"/>
</dbReference>
<feature type="domain" description="OmpR/PhoB-type" evidence="6">
    <location>
        <begin position="1"/>
        <end position="93"/>
    </location>
</feature>
<dbReference type="PANTHER" id="PTHR35807:SF1">
    <property type="entry name" value="TRANSCRIPTIONAL REGULATOR REDD"/>
    <property type="match status" value="1"/>
</dbReference>
<dbReference type="InterPro" id="IPR036388">
    <property type="entry name" value="WH-like_DNA-bd_sf"/>
</dbReference>
<dbReference type="GO" id="GO:0043531">
    <property type="term" value="F:ADP binding"/>
    <property type="evidence" value="ECO:0007669"/>
    <property type="project" value="InterPro"/>
</dbReference>
<keyword evidence="2" id="KW-0805">Transcription regulation</keyword>
<dbReference type="Gene3D" id="1.25.40.10">
    <property type="entry name" value="Tetratricopeptide repeat domain"/>
    <property type="match status" value="2"/>
</dbReference>
<dbReference type="Pfam" id="PF00486">
    <property type="entry name" value="Trans_reg_C"/>
    <property type="match status" value="1"/>
</dbReference>
<dbReference type="InterPro" id="IPR001867">
    <property type="entry name" value="OmpR/PhoB-type_DNA-bd"/>
</dbReference>
<dbReference type="InterPro" id="IPR003593">
    <property type="entry name" value="AAA+_ATPase"/>
</dbReference>
<dbReference type="SMART" id="SM00862">
    <property type="entry name" value="Trans_reg_C"/>
    <property type="match status" value="1"/>
</dbReference>
<evidence type="ECO:0000313" key="8">
    <source>
        <dbReference type="Proteomes" id="UP000236732"/>
    </source>
</evidence>
<dbReference type="SMART" id="SM00028">
    <property type="entry name" value="TPR"/>
    <property type="match status" value="7"/>
</dbReference>
<dbReference type="Proteomes" id="UP000236732">
    <property type="component" value="Unassembled WGS sequence"/>
</dbReference>
<dbReference type="InterPro" id="IPR019734">
    <property type="entry name" value="TPR_rpt"/>
</dbReference>
<dbReference type="GO" id="GO:0006355">
    <property type="term" value="P:regulation of DNA-templated transcription"/>
    <property type="evidence" value="ECO:0007669"/>
    <property type="project" value="InterPro"/>
</dbReference>
<proteinExistence type="inferred from homology"/>
<dbReference type="InterPro" id="IPR005158">
    <property type="entry name" value="BTAD"/>
</dbReference>
<accession>A0A1H6DWQ9</accession>
<evidence type="ECO:0000256" key="1">
    <source>
        <dbReference type="ARBA" id="ARBA00005820"/>
    </source>
</evidence>
<keyword evidence="4" id="KW-0804">Transcription</keyword>
<keyword evidence="3 5" id="KW-0238">DNA-binding</keyword>
<dbReference type="EMBL" id="FNVT01000006">
    <property type="protein sequence ID" value="SEG89156.1"/>
    <property type="molecule type" value="Genomic_DNA"/>
</dbReference>
<evidence type="ECO:0000256" key="5">
    <source>
        <dbReference type="PROSITE-ProRule" id="PRU01091"/>
    </source>
</evidence>
<reference evidence="7 8" key="1">
    <citation type="submission" date="2016-10" db="EMBL/GenBank/DDBJ databases">
        <authorList>
            <person name="de Groot N.N."/>
        </authorList>
    </citation>
    <scope>NUCLEOTIDE SEQUENCE [LARGE SCALE GENOMIC DNA]</scope>
    <source>
        <strain evidence="7 8">CGMCC 4.7037</strain>
    </source>
</reference>
<dbReference type="Pfam" id="PF03704">
    <property type="entry name" value="BTAD"/>
    <property type="match status" value="1"/>
</dbReference>
<dbReference type="PRINTS" id="PR00364">
    <property type="entry name" value="DISEASERSIST"/>
</dbReference>
<evidence type="ECO:0000256" key="4">
    <source>
        <dbReference type="ARBA" id="ARBA00023163"/>
    </source>
</evidence>
<dbReference type="InterPro" id="IPR002182">
    <property type="entry name" value="NB-ARC"/>
</dbReference>
<dbReference type="InterPro" id="IPR027417">
    <property type="entry name" value="P-loop_NTPase"/>
</dbReference>
<dbReference type="PROSITE" id="PS51755">
    <property type="entry name" value="OMPR_PHOB"/>
    <property type="match status" value="1"/>
</dbReference>
<dbReference type="SUPFAM" id="SSF46894">
    <property type="entry name" value="C-terminal effector domain of the bipartite response regulators"/>
    <property type="match status" value="1"/>
</dbReference>
<evidence type="ECO:0000259" key="6">
    <source>
        <dbReference type="PROSITE" id="PS51755"/>
    </source>
</evidence>
<evidence type="ECO:0000256" key="3">
    <source>
        <dbReference type="ARBA" id="ARBA00023125"/>
    </source>
</evidence>
<dbReference type="SMART" id="SM01043">
    <property type="entry name" value="BTAD"/>
    <property type="match status" value="1"/>
</dbReference>
<protein>
    <submittedName>
        <fullName evidence="7">DNA-binding transcriptional activator of the SARP family</fullName>
    </submittedName>
</protein>
<dbReference type="Gene3D" id="3.40.50.300">
    <property type="entry name" value="P-loop containing nucleotide triphosphate hydrolases"/>
    <property type="match status" value="1"/>
</dbReference>
<dbReference type="CDD" id="cd15831">
    <property type="entry name" value="BTAD"/>
    <property type="match status" value="1"/>
</dbReference>
<evidence type="ECO:0000256" key="2">
    <source>
        <dbReference type="ARBA" id="ARBA00023015"/>
    </source>
</evidence>
<gene>
    <name evidence="7" type="ORF">SAMN05444920_106399</name>
</gene>
<evidence type="ECO:0000313" key="7">
    <source>
        <dbReference type="EMBL" id="SEG89156.1"/>
    </source>
</evidence>
<dbReference type="InterPro" id="IPR016032">
    <property type="entry name" value="Sig_transdc_resp-reg_C-effctor"/>
</dbReference>
<keyword evidence="8" id="KW-1185">Reference proteome</keyword>
<dbReference type="PANTHER" id="PTHR35807">
    <property type="entry name" value="TRANSCRIPTIONAL REGULATOR REDD-RELATED"/>
    <property type="match status" value="1"/>
</dbReference>
<dbReference type="AlphaFoldDB" id="A0A1H6DWQ9"/>
<dbReference type="SMART" id="SM00382">
    <property type="entry name" value="AAA"/>
    <property type="match status" value="1"/>
</dbReference>
<dbReference type="SUPFAM" id="SSF52540">
    <property type="entry name" value="P-loop containing nucleoside triphosphate hydrolases"/>
    <property type="match status" value="1"/>
</dbReference>
<sequence length="994" mass="108935">MHFRIFGPVQITTDGTPVEITAPRHRAVLAMLLLDVNRVVSVDRLIEAVWSDAPPSTVRSQIYTCISGLRRLLRRTALPVRILTKAPGYQLLAPADSVDLHVFDRLVREAAAARARSDPEAAADVLRRALALWQGDPLAGVEGELIEAAAARLAERRLDVLEQRFELELELGKHHQVLHELTAEAESHPLRERLWSLLMIALYRSGRQAEALSQFQVVRGRLIDELGLEPGQELRTAERIILTDGAAASIPPPPAPPVSPPAPPAAFSTVSAPYVAPRTLPTDSPHYVGRQTYVSRLHAKLAAVVPHGERPHTPPVAVLTGPPGVGKTALGVHIAHQLYDAFPDGQLYLSLSEKGMPITADRALERMLAMLGVPGYLLPESLEERAALFRSRIADRRILIMLDDAADDAQVAALLPGSSSCGLIITSRWRLAGIPGADVVEVDPLSPQDAIDLLMNVVGQARVLAEPAAALELVTLCGRLPLALRIAAARLAGRPHWSVAQLVDLLSAGERWLDELSYGTLSVRDSLASTYERLPAPTRRLFRLLSVLTVQDFPVWIAAPLLGEAHHGHDLEILVDAHLIDVVRGHGVFARYAMPELVLLYARELLAAEPEDEQHAALDRALAAWLTLAEQAHRREHGGDLARIHGRTPRWTLSDDLVDQLLAEPVEWFDQEHAAIVTAARQAAAHGYAETGWDLSLTVVPFLEARCAWDDWRSTHEAALVACRAQNNRRGEAAMLYSLGVLALEQQRLDEASAHLGLAMRVFTEVGEAHGRALGLRHLGALDHLRGHTDQAISRYEESIDLLRDLGDPVTEADVLCRLAGIMIDRGDRNRAEKLLENALRLVWEAGCRPVEIHIRQRQGDLYLNDDDLERAEMHFSLALEEARLGRNQLAEAAALLGIGIVQHREGLLDQAVGTVEQAHGLGRRCGERTLSGRCRVVLAELFCDTDRIDEAHNSVQQALSLLSQTGDAVWQKRALTVLARVRTHLSPPSAEGA</sequence>
<feature type="DNA-binding region" description="OmpR/PhoB-type" evidence="5">
    <location>
        <begin position="1"/>
        <end position="93"/>
    </location>
</feature>
<comment type="similarity">
    <text evidence="1">Belongs to the AfsR/DnrI/RedD regulatory family.</text>
</comment>
<organism evidence="7 8">
    <name type="scientific">Nonomuraea solani</name>
    <dbReference type="NCBI Taxonomy" id="1144553"/>
    <lineage>
        <taxon>Bacteria</taxon>
        <taxon>Bacillati</taxon>
        <taxon>Actinomycetota</taxon>
        <taxon>Actinomycetes</taxon>
        <taxon>Streptosporangiales</taxon>
        <taxon>Streptosporangiaceae</taxon>
        <taxon>Nonomuraea</taxon>
    </lineage>
</organism>
<dbReference type="InterPro" id="IPR051677">
    <property type="entry name" value="AfsR-DnrI-RedD_regulator"/>
</dbReference>
<name>A0A1H6DWQ9_9ACTN</name>
<dbReference type="GO" id="GO:0000160">
    <property type="term" value="P:phosphorelay signal transduction system"/>
    <property type="evidence" value="ECO:0007669"/>
    <property type="project" value="InterPro"/>
</dbReference>
<dbReference type="Pfam" id="PF00931">
    <property type="entry name" value="NB-ARC"/>
    <property type="match status" value="1"/>
</dbReference>